<keyword evidence="1" id="KW-0472">Membrane</keyword>
<comment type="caution">
    <text evidence="2">The sequence shown here is derived from an EMBL/GenBank/DDBJ whole genome shotgun (WGS) entry which is preliminary data.</text>
</comment>
<keyword evidence="1" id="KW-1133">Transmembrane helix</keyword>
<gene>
    <name evidence="2" type="ORF">J3U76_03735</name>
</gene>
<dbReference type="EMBL" id="JAGDFX010000003">
    <property type="protein sequence ID" value="MBO1518757.1"/>
    <property type="molecule type" value="Genomic_DNA"/>
</dbReference>
<keyword evidence="1" id="KW-0812">Transmembrane</keyword>
<proteinExistence type="predicted"/>
<reference evidence="2 3" key="1">
    <citation type="submission" date="2021-03" db="EMBL/GenBank/DDBJ databases">
        <title>Oceanisphaera sp. nov., isolated from the intestine.</title>
        <authorList>
            <person name="Zhao L.-H."/>
            <person name="Shi L.-F."/>
        </authorList>
    </citation>
    <scope>NUCLEOTIDE SEQUENCE [LARGE SCALE GENOMIC DNA]</scope>
    <source>
        <strain evidence="2 3">DM8</strain>
    </source>
</reference>
<dbReference type="RefSeq" id="WP_208004487.1">
    <property type="nucleotide sequence ID" value="NZ_JAGDFX010000003.1"/>
</dbReference>
<protein>
    <submittedName>
        <fullName evidence="2">Fimbrial assembly protein</fullName>
    </submittedName>
</protein>
<evidence type="ECO:0000313" key="3">
    <source>
        <dbReference type="Proteomes" id="UP000664882"/>
    </source>
</evidence>
<name>A0ABS3NE40_9GAMM</name>
<keyword evidence="3" id="KW-1185">Reference proteome</keyword>
<accession>A0ABS3NE40</accession>
<sequence>MKHRIEFYQASLKPSSDRANLTTLWQVSLAIVVVWGLVFTYAGLTHYQLGQQNTTLQMTLAAKQHDAEQLRATLSVLQGRQDGAERSRIEQNIKARQQLLSLLSQQNLVSYANTLNDLAHIPWDNVALQGLTLQGEQMVLRGEAVTASAVPAWILGFNLRSSLRGHRFGQLAITQPPEGDLTFSLYSTGITP</sequence>
<evidence type="ECO:0000256" key="1">
    <source>
        <dbReference type="SAM" id="Phobius"/>
    </source>
</evidence>
<dbReference type="Proteomes" id="UP000664882">
    <property type="component" value="Unassembled WGS sequence"/>
</dbReference>
<evidence type="ECO:0000313" key="2">
    <source>
        <dbReference type="EMBL" id="MBO1518757.1"/>
    </source>
</evidence>
<organism evidence="2 3">
    <name type="scientific">Oceanisphaera pacifica</name>
    <dbReference type="NCBI Taxonomy" id="2818389"/>
    <lineage>
        <taxon>Bacteria</taxon>
        <taxon>Pseudomonadati</taxon>
        <taxon>Pseudomonadota</taxon>
        <taxon>Gammaproteobacteria</taxon>
        <taxon>Aeromonadales</taxon>
        <taxon>Aeromonadaceae</taxon>
        <taxon>Oceanisphaera</taxon>
    </lineage>
</organism>
<feature type="transmembrane region" description="Helical" evidence="1">
    <location>
        <begin position="21"/>
        <end position="44"/>
    </location>
</feature>